<reference evidence="2" key="5">
    <citation type="journal article" date="2021" name="G3 (Bethesda)">
        <title>Aegilops tauschii genome assembly Aet v5.0 features greater sequence contiguity and improved annotation.</title>
        <authorList>
            <person name="Wang L."/>
            <person name="Zhu T."/>
            <person name="Rodriguez J.C."/>
            <person name="Deal K.R."/>
            <person name="Dubcovsky J."/>
            <person name="McGuire P.E."/>
            <person name="Lux T."/>
            <person name="Spannagl M."/>
            <person name="Mayer K.F.X."/>
            <person name="Baldrich P."/>
            <person name="Meyers B.C."/>
            <person name="Huo N."/>
            <person name="Gu Y.Q."/>
            <person name="Zhou H."/>
            <person name="Devos K.M."/>
            <person name="Bennetzen J.L."/>
            <person name="Unver T."/>
            <person name="Budak H."/>
            <person name="Gulick P.J."/>
            <person name="Galiba G."/>
            <person name="Kalapos B."/>
            <person name="Nelson D.R."/>
            <person name="Li P."/>
            <person name="You F.M."/>
            <person name="Luo M.C."/>
            <person name="Dvorak J."/>
        </authorList>
    </citation>
    <scope>NUCLEOTIDE SEQUENCE [LARGE SCALE GENOMIC DNA]</scope>
    <source>
        <strain evidence="2">cv. AL8/78</strain>
    </source>
</reference>
<dbReference type="AlphaFoldDB" id="A0A453GP57"/>
<dbReference type="Proteomes" id="UP000015105">
    <property type="component" value="Chromosome 3D"/>
</dbReference>
<proteinExistence type="predicted"/>
<dbReference type="Gramene" id="AET3Gv21138400.5">
    <property type="protein sequence ID" value="AET3Gv21138400.5"/>
    <property type="gene ID" value="AET3Gv21138400"/>
</dbReference>
<feature type="compositionally biased region" description="Low complexity" evidence="1">
    <location>
        <begin position="57"/>
        <end position="80"/>
    </location>
</feature>
<dbReference type="EnsemblPlants" id="AET3Gv21138400.7">
    <property type="protein sequence ID" value="AET3Gv21138400.7"/>
    <property type="gene ID" value="AET3Gv21138400"/>
</dbReference>
<dbReference type="EnsemblPlants" id="AET3Gv21138400.5">
    <property type="protein sequence ID" value="AET3Gv21138400.5"/>
    <property type="gene ID" value="AET3Gv21138400"/>
</dbReference>
<dbReference type="Gramene" id="AET3Gv21138400.7">
    <property type="protein sequence ID" value="AET3Gv21138400.7"/>
    <property type="gene ID" value="AET3Gv21138400"/>
</dbReference>
<name>A0A453GP57_AEGTS</name>
<evidence type="ECO:0000313" key="3">
    <source>
        <dbReference type="Proteomes" id="UP000015105"/>
    </source>
</evidence>
<evidence type="ECO:0000256" key="1">
    <source>
        <dbReference type="SAM" id="MobiDB-lite"/>
    </source>
</evidence>
<reference evidence="3" key="2">
    <citation type="journal article" date="2017" name="Nat. Plants">
        <title>The Aegilops tauschii genome reveals multiple impacts of transposons.</title>
        <authorList>
            <person name="Zhao G."/>
            <person name="Zou C."/>
            <person name="Li K."/>
            <person name="Wang K."/>
            <person name="Li T."/>
            <person name="Gao L."/>
            <person name="Zhang X."/>
            <person name="Wang H."/>
            <person name="Yang Z."/>
            <person name="Liu X."/>
            <person name="Jiang W."/>
            <person name="Mao L."/>
            <person name="Kong X."/>
            <person name="Jiao Y."/>
            <person name="Jia J."/>
        </authorList>
    </citation>
    <scope>NUCLEOTIDE SEQUENCE [LARGE SCALE GENOMIC DNA]</scope>
    <source>
        <strain evidence="3">cv. AL8/78</strain>
    </source>
</reference>
<keyword evidence="3" id="KW-1185">Reference proteome</keyword>
<reference evidence="3" key="1">
    <citation type="journal article" date="2014" name="Science">
        <title>Ancient hybridizations among the ancestral genomes of bread wheat.</title>
        <authorList>
            <consortium name="International Wheat Genome Sequencing Consortium,"/>
            <person name="Marcussen T."/>
            <person name="Sandve S.R."/>
            <person name="Heier L."/>
            <person name="Spannagl M."/>
            <person name="Pfeifer M."/>
            <person name="Jakobsen K.S."/>
            <person name="Wulff B.B."/>
            <person name="Steuernagel B."/>
            <person name="Mayer K.F."/>
            <person name="Olsen O.A."/>
        </authorList>
    </citation>
    <scope>NUCLEOTIDE SEQUENCE [LARGE SCALE GENOMIC DNA]</scope>
    <source>
        <strain evidence="3">cv. AL8/78</strain>
    </source>
</reference>
<sequence>HSQATASAAAVFSPSHHGCRSTHGRSSKLQAWMDGSRKVSFLPGWSELQIPSGPLEPAISASSSPPPGITSSPSASSAPSDRPQRGEFSSSRTLLICLLHCCHSNGDQPLLATHGHATPLPPNIAMDFALLEPFLSLPDLPWILCC</sequence>
<accession>A0A453GP57</accession>
<organism evidence="2 3">
    <name type="scientific">Aegilops tauschii subsp. strangulata</name>
    <name type="common">Goatgrass</name>
    <dbReference type="NCBI Taxonomy" id="200361"/>
    <lineage>
        <taxon>Eukaryota</taxon>
        <taxon>Viridiplantae</taxon>
        <taxon>Streptophyta</taxon>
        <taxon>Embryophyta</taxon>
        <taxon>Tracheophyta</taxon>
        <taxon>Spermatophyta</taxon>
        <taxon>Magnoliopsida</taxon>
        <taxon>Liliopsida</taxon>
        <taxon>Poales</taxon>
        <taxon>Poaceae</taxon>
        <taxon>BOP clade</taxon>
        <taxon>Pooideae</taxon>
        <taxon>Triticodae</taxon>
        <taxon>Triticeae</taxon>
        <taxon>Triticinae</taxon>
        <taxon>Aegilops</taxon>
    </lineage>
</organism>
<protein>
    <submittedName>
        <fullName evidence="2">Uncharacterized protein</fullName>
    </submittedName>
</protein>
<evidence type="ECO:0000313" key="2">
    <source>
        <dbReference type="EnsemblPlants" id="AET3Gv21138400.5"/>
    </source>
</evidence>
<feature type="region of interest" description="Disordered" evidence="1">
    <location>
        <begin position="53"/>
        <end position="87"/>
    </location>
</feature>
<reference evidence="2" key="3">
    <citation type="journal article" date="2017" name="Nature">
        <title>Genome sequence of the progenitor of the wheat D genome Aegilops tauschii.</title>
        <authorList>
            <person name="Luo M.C."/>
            <person name="Gu Y.Q."/>
            <person name="Puiu D."/>
            <person name="Wang H."/>
            <person name="Twardziok S.O."/>
            <person name="Deal K.R."/>
            <person name="Huo N."/>
            <person name="Zhu T."/>
            <person name="Wang L."/>
            <person name="Wang Y."/>
            <person name="McGuire P.E."/>
            <person name="Liu S."/>
            <person name="Long H."/>
            <person name="Ramasamy R.K."/>
            <person name="Rodriguez J.C."/>
            <person name="Van S.L."/>
            <person name="Yuan L."/>
            <person name="Wang Z."/>
            <person name="Xia Z."/>
            <person name="Xiao L."/>
            <person name="Anderson O.D."/>
            <person name="Ouyang S."/>
            <person name="Liang Y."/>
            <person name="Zimin A.V."/>
            <person name="Pertea G."/>
            <person name="Qi P."/>
            <person name="Bennetzen J.L."/>
            <person name="Dai X."/>
            <person name="Dawson M.W."/>
            <person name="Muller H.G."/>
            <person name="Kugler K."/>
            <person name="Rivarola-Duarte L."/>
            <person name="Spannagl M."/>
            <person name="Mayer K.F.X."/>
            <person name="Lu F.H."/>
            <person name="Bevan M.W."/>
            <person name="Leroy P."/>
            <person name="Li P."/>
            <person name="You F.M."/>
            <person name="Sun Q."/>
            <person name="Liu Z."/>
            <person name="Lyons E."/>
            <person name="Wicker T."/>
            <person name="Salzberg S.L."/>
            <person name="Devos K.M."/>
            <person name="Dvorak J."/>
        </authorList>
    </citation>
    <scope>NUCLEOTIDE SEQUENCE [LARGE SCALE GENOMIC DNA]</scope>
    <source>
        <strain evidence="2">cv. AL8/78</strain>
    </source>
</reference>
<feature type="region of interest" description="Disordered" evidence="1">
    <location>
        <begin position="1"/>
        <end position="26"/>
    </location>
</feature>
<feature type="compositionally biased region" description="Basic residues" evidence="1">
    <location>
        <begin position="17"/>
        <end position="26"/>
    </location>
</feature>
<reference evidence="2" key="4">
    <citation type="submission" date="2019-03" db="UniProtKB">
        <authorList>
            <consortium name="EnsemblPlants"/>
        </authorList>
    </citation>
    <scope>IDENTIFICATION</scope>
</reference>